<evidence type="ECO:0000313" key="8">
    <source>
        <dbReference type="EMBL" id="CAG8837981.1"/>
    </source>
</evidence>
<dbReference type="PANTHER" id="PTHR45765">
    <property type="entry name" value="METHIONINE--TRNA LIGASE"/>
    <property type="match status" value="1"/>
</dbReference>
<dbReference type="Pfam" id="PF09334">
    <property type="entry name" value="tRNA-synt_1g"/>
    <property type="match status" value="1"/>
</dbReference>
<accession>A0A9N9PLZ8</accession>
<dbReference type="InterPro" id="IPR014729">
    <property type="entry name" value="Rossmann-like_a/b/a_fold"/>
</dbReference>
<dbReference type="AlphaFoldDB" id="A0A9N9PLZ8"/>
<keyword evidence="6" id="KW-0030">Aminoacyl-tRNA synthetase</keyword>
<dbReference type="OrthoDB" id="2431222at2759"/>
<keyword evidence="2" id="KW-0436">Ligase</keyword>
<gene>
    <name evidence="8" type="ORF">CPELLU_LOCUS21646</name>
</gene>
<dbReference type="Gene3D" id="3.40.50.620">
    <property type="entry name" value="HUPs"/>
    <property type="match status" value="1"/>
</dbReference>
<dbReference type="InterPro" id="IPR023458">
    <property type="entry name" value="Met-tRNA_ligase_1"/>
</dbReference>
<dbReference type="InterPro" id="IPR015413">
    <property type="entry name" value="Methionyl/Leucyl_tRNA_Synth"/>
</dbReference>
<evidence type="ECO:0000256" key="2">
    <source>
        <dbReference type="ARBA" id="ARBA00022598"/>
    </source>
</evidence>
<dbReference type="GO" id="GO:0017101">
    <property type="term" value="C:aminoacyl-tRNA synthetase multienzyme complex"/>
    <property type="evidence" value="ECO:0007669"/>
    <property type="project" value="TreeGrafter"/>
</dbReference>
<evidence type="ECO:0000256" key="6">
    <source>
        <dbReference type="ARBA" id="ARBA00023146"/>
    </source>
</evidence>
<keyword evidence="4" id="KW-0067">ATP-binding</keyword>
<comment type="similarity">
    <text evidence="1">Belongs to the class-I aminoacyl-tRNA synthetase family.</text>
</comment>
<keyword evidence="3" id="KW-0547">Nucleotide-binding</keyword>
<keyword evidence="9" id="KW-1185">Reference proteome</keyword>
<dbReference type="GO" id="GO:0006431">
    <property type="term" value="P:methionyl-tRNA aminoacylation"/>
    <property type="evidence" value="ECO:0007669"/>
    <property type="project" value="TreeGrafter"/>
</dbReference>
<comment type="caution">
    <text evidence="8">The sequence shown here is derived from an EMBL/GenBank/DDBJ whole genome shotgun (WGS) entry which is preliminary data.</text>
</comment>
<dbReference type="SUPFAM" id="SSF52374">
    <property type="entry name" value="Nucleotidylyl transferase"/>
    <property type="match status" value="1"/>
</dbReference>
<feature type="non-terminal residue" evidence="8">
    <location>
        <position position="62"/>
    </location>
</feature>
<organism evidence="8 9">
    <name type="scientific">Cetraspora pellucida</name>
    <dbReference type="NCBI Taxonomy" id="1433469"/>
    <lineage>
        <taxon>Eukaryota</taxon>
        <taxon>Fungi</taxon>
        <taxon>Fungi incertae sedis</taxon>
        <taxon>Mucoromycota</taxon>
        <taxon>Glomeromycotina</taxon>
        <taxon>Glomeromycetes</taxon>
        <taxon>Diversisporales</taxon>
        <taxon>Gigasporaceae</taxon>
        <taxon>Cetraspora</taxon>
    </lineage>
</organism>
<evidence type="ECO:0000256" key="4">
    <source>
        <dbReference type="ARBA" id="ARBA00022840"/>
    </source>
</evidence>
<dbReference type="GO" id="GO:0004825">
    <property type="term" value="F:methionine-tRNA ligase activity"/>
    <property type="evidence" value="ECO:0007669"/>
    <property type="project" value="InterPro"/>
</dbReference>
<keyword evidence="5" id="KW-0648">Protein biosynthesis</keyword>
<name>A0A9N9PLZ8_9GLOM</name>
<dbReference type="PANTHER" id="PTHR45765:SF1">
    <property type="entry name" value="METHIONINE--TRNA LIGASE, CYTOPLASMIC"/>
    <property type="match status" value="1"/>
</dbReference>
<sequence>YSRSRNYNTLFICGTDEYGTATKQKLKKKESRVKNFVTHAKIYKWFDIEFDYFGRNTTQQQL</sequence>
<dbReference type="GO" id="GO:0005829">
    <property type="term" value="C:cytosol"/>
    <property type="evidence" value="ECO:0007669"/>
    <property type="project" value="TreeGrafter"/>
</dbReference>
<evidence type="ECO:0000313" key="9">
    <source>
        <dbReference type="Proteomes" id="UP000789759"/>
    </source>
</evidence>
<evidence type="ECO:0000256" key="3">
    <source>
        <dbReference type="ARBA" id="ARBA00022741"/>
    </source>
</evidence>
<dbReference type="EMBL" id="CAJVQA010082878">
    <property type="protein sequence ID" value="CAG8837981.1"/>
    <property type="molecule type" value="Genomic_DNA"/>
</dbReference>
<evidence type="ECO:0000259" key="7">
    <source>
        <dbReference type="Pfam" id="PF09334"/>
    </source>
</evidence>
<reference evidence="8" key="1">
    <citation type="submission" date="2021-06" db="EMBL/GenBank/DDBJ databases">
        <authorList>
            <person name="Kallberg Y."/>
            <person name="Tangrot J."/>
            <person name="Rosling A."/>
        </authorList>
    </citation>
    <scope>NUCLEOTIDE SEQUENCE</scope>
    <source>
        <strain evidence="8">FL966</strain>
    </source>
</reference>
<dbReference type="GO" id="GO:0005524">
    <property type="term" value="F:ATP binding"/>
    <property type="evidence" value="ECO:0007669"/>
    <property type="project" value="UniProtKB-KW"/>
</dbReference>
<protein>
    <submittedName>
        <fullName evidence="8">9977_t:CDS:1</fullName>
    </submittedName>
</protein>
<feature type="non-terminal residue" evidence="8">
    <location>
        <position position="1"/>
    </location>
</feature>
<proteinExistence type="inferred from homology"/>
<feature type="domain" description="Methionyl/Leucyl tRNA synthetase" evidence="7">
    <location>
        <begin position="1"/>
        <end position="60"/>
    </location>
</feature>
<dbReference type="Proteomes" id="UP000789759">
    <property type="component" value="Unassembled WGS sequence"/>
</dbReference>
<evidence type="ECO:0000256" key="1">
    <source>
        <dbReference type="ARBA" id="ARBA00005594"/>
    </source>
</evidence>
<evidence type="ECO:0000256" key="5">
    <source>
        <dbReference type="ARBA" id="ARBA00022917"/>
    </source>
</evidence>